<keyword evidence="4" id="KW-0804">Transcription</keyword>
<dbReference type="GO" id="GO:0003677">
    <property type="term" value="F:DNA binding"/>
    <property type="evidence" value="ECO:0007669"/>
    <property type="project" value="InterPro"/>
</dbReference>
<keyword evidence="2" id="KW-0805">Transcription regulation</keyword>
<evidence type="ECO:0000256" key="3">
    <source>
        <dbReference type="ARBA" id="ARBA00023082"/>
    </source>
</evidence>
<keyword evidence="3" id="KW-0731">Sigma factor</keyword>
<organism evidence="6 7">
    <name type="scientific">Paractinoplanes tereljensis</name>
    <dbReference type="NCBI Taxonomy" id="571912"/>
    <lineage>
        <taxon>Bacteria</taxon>
        <taxon>Bacillati</taxon>
        <taxon>Actinomycetota</taxon>
        <taxon>Actinomycetes</taxon>
        <taxon>Micromonosporales</taxon>
        <taxon>Micromonosporaceae</taxon>
        <taxon>Paractinoplanes</taxon>
    </lineage>
</organism>
<name>A0A919NUN1_9ACTN</name>
<evidence type="ECO:0000256" key="2">
    <source>
        <dbReference type="ARBA" id="ARBA00023015"/>
    </source>
</evidence>
<comment type="similarity">
    <text evidence="1">Belongs to the sigma-70 factor family. ECF subfamily.</text>
</comment>
<evidence type="ECO:0000259" key="5">
    <source>
        <dbReference type="Pfam" id="PF08281"/>
    </source>
</evidence>
<proteinExistence type="inferred from homology"/>
<dbReference type="EMBL" id="BOMY01000051">
    <property type="protein sequence ID" value="GIF25480.1"/>
    <property type="molecule type" value="Genomic_DNA"/>
</dbReference>
<dbReference type="Proteomes" id="UP000623608">
    <property type="component" value="Unassembled WGS sequence"/>
</dbReference>
<evidence type="ECO:0000256" key="4">
    <source>
        <dbReference type="ARBA" id="ARBA00023163"/>
    </source>
</evidence>
<feature type="domain" description="RNA polymerase sigma factor 70 region 4 type 2" evidence="5">
    <location>
        <begin position="19"/>
        <end position="69"/>
    </location>
</feature>
<evidence type="ECO:0000256" key="1">
    <source>
        <dbReference type="ARBA" id="ARBA00010641"/>
    </source>
</evidence>
<dbReference type="GO" id="GO:0006352">
    <property type="term" value="P:DNA-templated transcription initiation"/>
    <property type="evidence" value="ECO:0007669"/>
    <property type="project" value="InterPro"/>
</dbReference>
<dbReference type="Pfam" id="PF08281">
    <property type="entry name" value="Sigma70_r4_2"/>
    <property type="match status" value="1"/>
</dbReference>
<dbReference type="InterPro" id="IPR036388">
    <property type="entry name" value="WH-like_DNA-bd_sf"/>
</dbReference>
<evidence type="ECO:0000313" key="6">
    <source>
        <dbReference type="EMBL" id="GIF25480.1"/>
    </source>
</evidence>
<dbReference type="SUPFAM" id="SSF88659">
    <property type="entry name" value="Sigma3 and sigma4 domains of RNA polymerase sigma factors"/>
    <property type="match status" value="1"/>
</dbReference>
<dbReference type="InterPro" id="IPR013249">
    <property type="entry name" value="RNA_pol_sigma70_r4_t2"/>
</dbReference>
<dbReference type="InterPro" id="IPR013324">
    <property type="entry name" value="RNA_pol_sigma_r3/r4-like"/>
</dbReference>
<keyword evidence="7" id="KW-1185">Reference proteome</keyword>
<reference evidence="6" key="1">
    <citation type="submission" date="2021-01" db="EMBL/GenBank/DDBJ databases">
        <title>Whole genome shotgun sequence of Actinoplanes tereljensis NBRC 105297.</title>
        <authorList>
            <person name="Komaki H."/>
            <person name="Tamura T."/>
        </authorList>
    </citation>
    <scope>NUCLEOTIDE SEQUENCE</scope>
    <source>
        <strain evidence="6">NBRC 105297</strain>
    </source>
</reference>
<accession>A0A919NUN1</accession>
<gene>
    <name evidence="6" type="ORF">Ate02nite_82100</name>
</gene>
<comment type="caution">
    <text evidence="6">The sequence shown here is derived from an EMBL/GenBank/DDBJ whole genome shotgun (WGS) entry which is preliminary data.</text>
</comment>
<sequence length="106" mass="12017">MPTTLADPIEGRETWRPDVELMLRSLPAPHQEIIVATYFGRRTAQQAAEQLGISPVEAKARLYEAMRSLSGMVDTRWPGLADPPDTGNVTRRIWKTTRMNLAKWRA</sequence>
<dbReference type="Gene3D" id="1.10.10.10">
    <property type="entry name" value="Winged helix-like DNA-binding domain superfamily/Winged helix DNA-binding domain"/>
    <property type="match status" value="1"/>
</dbReference>
<evidence type="ECO:0000313" key="7">
    <source>
        <dbReference type="Proteomes" id="UP000623608"/>
    </source>
</evidence>
<dbReference type="GO" id="GO:0016987">
    <property type="term" value="F:sigma factor activity"/>
    <property type="evidence" value="ECO:0007669"/>
    <property type="project" value="UniProtKB-KW"/>
</dbReference>
<dbReference type="AlphaFoldDB" id="A0A919NUN1"/>
<protein>
    <recommendedName>
        <fullName evidence="5">RNA polymerase sigma factor 70 region 4 type 2 domain-containing protein</fullName>
    </recommendedName>
</protein>